<sequence>MQPVFVCSPPPVLSTLLPRCLPVLFNLLSCPGTRCVFGNFADTPLWVPPVPPVRPEYWSEAV</sequence>
<name>A0A0E9P824_ANGAN</name>
<evidence type="ECO:0000313" key="1">
    <source>
        <dbReference type="EMBL" id="JAH00674.1"/>
    </source>
</evidence>
<dbReference type="AlphaFoldDB" id="A0A0E9P824"/>
<organism evidence="1">
    <name type="scientific">Anguilla anguilla</name>
    <name type="common">European freshwater eel</name>
    <name type="synonym">Muraena anguilla</name>
    <dbReference type="NCBI Taxonomy" id="7936"/>
    <lineage>
        <taxon>Eukaryota</taxon>
        <taxon>Metazoa</taxon>
        <taxon>Chordata</taxon>
        <taxon>Craniata</taxon>
        <taxon>Vertebrata</taxon>
        <taxon>Euteleostomi</taxon>
        <taxon>Actinopterygii</taxon>
        <taxon>Neopterygii</taxon>
        <taxon>Teleostei</taxon>
        <taxon>Anguilliformes</taxon>
        <taxon>Anguillidae</taxon>
        <taxon>Anguilla</taxon>
    </lineage>
</organism>
<reference evidence="1" key="2">
    <citation type="journal article" date="2015" name="Fish Shellfish Immunol.">
        <title>Early steps in the European eel (Anguilla anguilla)-Vibrio vulnificus interaction in the gills: Role of the RtxA13 toxin.</title>
        <authorList>
            <person name="Callol A."/>
            <person name="Pajuelo D."/>
            <person name="Ebbesson L."/>
            <person name="Teles M."/>
            <person name="MacKenzie S."/>
            <person name="Amaro C."/>
        </authorList>
    </citation>
    <scope>NUCLEOTIDE SEQUENCE</scope>
</reference>
<reference evidence="1" key="1">
    <citation type="submission" date="2014-11" db="EMBL/GenBank/DDBJ databases">
        <authorList>
            <person name="Amaro Gonzalez C."/>
        </authorList>
    </citation>
    <scope>NUCLEOTIDE SEQUENCE</scope>
</reference>
<proteinExistence type="predicted"/>
<accession>A0A0E9P824</accession>
<dbReference type="EMBL" id="GBXM01107903">
    <property type="protein sequence ID" value="JAH00674.1"/>
    <property type="molecule type" value="Transcribed_RNA"/>
</dbReference>
<protein>
    <submittedName>
        <fullName evidence="1">Uncharacterized protein</fullName>
    </submittedName>
</protein>